<proteinExistence type="predicted"/>
<accession>A0ABN8Y346</accession>
<gene>
    <name evidence="1" type="ORF">MRATA1EN1_LOCUS4337</name>
</gene>
<dbReference type="EMBL" id="OX459948">
    <property type="protein sequence ID" value="CAI9155375.1"/>
    <property type="molecule type" value="Genomic_DNA"/>
</dbReference>
<dbReference type="Proteomes" id="UP001176941">
    <property type="component" value="Chromosome 12"/>
</dbReference>
<protein>
    <submittedName>
        <fullName evidence="1">Uncharacterized protein</fullName>
    </submittedName>
</protein>
<reference evidence="1" key="1">
    <citation type="submission" date="2023-04" db="EMBL/GenBank/DDBJ databases">
        <authorList>
            <consortium name="ELIXIR-Norway"/>
        </authorList>
    </citation>
    <scope>NUCLEOTIDE SEQUENCE [LARGE SCALE GENOMIC DNA]</scope>
</reference>
<sequence>MAFSSPQEKMHALSLTNFKAELLWVKDMVLKVKGEPVLAAQAGVELGTIEQPAPVVDRDSVPDHGHLCAQAFSLDELKHTLILLGAEDPEGGLTVLVPRDGVCGDLILPWPGRRVTVVLAVVALSCSGQQGTRHRSLER</sequence>
<evidence type="ECO:0000313" key="2">
    <source>
        <dbReference type="Proteomes" id="UP001176941"/>
    </source>
</evidence>
<name>A0ABN8Y346_RANTA</name>
<organism evidence="1 2">
    <name type="scientific">Rangifer tarandus platyrhynchus</name>
    <name type="common">Svalbard reindeer</name>
    <dbReference type="NCBI Taxonomy" id="3082113"/>
    <lineage>
        <taxon>Eukaryota</taxon>
        <taxon>Metazoa</taxon>
        <taxon>Chordata</taxon>
        <taxon>Craniata</taxon>
        <taxon>Vertebrata</taxon>
        <taxon>Euteleostomi</taxon>
        <taxon>Mammalia</taxon>
        <taxon>Eutheria</taxon>
        <taxon>Laurasiatheria</taxon>
        <taxon>Artiodactyla</taxon>
        <taxon>Ruminantia</taxon>
        <taxon>Pecora</taxon>
        <taxon>Cervidae</taxon>
        <taxon>Odocoileinae</taxon>
        <taxon>Rangifer</taxon>
    </lineage>
</organism>
<keyword evidence="2" id="KW-1185">Reference proteome</keyword>
<evidence type="ECO:0000313" key="1">
    <source>
        <dbReference type="EMBL" id="CAI9155375.1"/>
    </source>
</evidence>